<gene>
    <name evidence="1" type="ORF">LJ755_10270</name>
    <name evidence="2" type="ORF">MUK71_05905</name>
</gene>
<dbReference type="EMBL" id="CP094984">
    <property type="protein sequence ID" value="UON93149.1"/>
    <property type="molecule type" value="Genomic_DNA"/>
</dbReference>
<organism evidence="1 4">
    <name type="scientific">Arthrobacter zhangbolii</name>
    <dbReference type="NCBI Taxonomy" id="2886936"/>
    <lineage>
        <taxon>Bacteria</taxon>
        <taxon>Bacillati</taxon>
        <taxon>Actinomycetota</taxon>
        <taxon>Actinomycetes</taxon>
        <taxon>Micrococcales</taxon>
        <taxon>Micrococcaceae</taxon>
        <taxon>Arthrobacter</taxon>
    </lineage>
</organism>
<reference evidence="1" key="1">
    <citation type="submission" date="2021-10" db="EMBL/GenBank/DDBJ databases">
        <title>Novel species in genus Arthrobacter.</title>
        <authorList>
            <person name="Liu Y."/>
        </authorList>
    </citation>
    <scope>NUCLEOTIDE SEQUENCE</scope>
    <source>
        <strain evidence="1">Zg-Y462</strain>
        <strain evidence="3">zg-Y462</strain>
    </source>
</reference>
<dbReference type="InterPro" id="IPR011009">
    <property type="entry name" value="Kinase-like_dom_sf"/>
</dbReference>
<evidence type="ECO:0000313" key="3">
    <source>
        <dbReference type="Proteomes" id="UP000829758"/>
    </source>
</evidence>
<dbReference type="InterPro" id="IPR006748">
    <property type="entry name" value="NH2Glyco/OHUrea_AB-resist_kin"/>
</dbReference>
<dbReference type="RefSeq" id="WP_227928993.1">
    <property type="nucleotide sequence ID" value="NZ_CP094984.1"/>
</dbReference>
<proteinExistence type="predicted"/>
<dbReference type="EMBL" id="JAJFZT010000006">
    <property type="protein sequence ID" value="MCC3273109.1"/>
    <property type="molecule type" value="Genomic_DNA"/>
</dbReference>
<protein>
    <submittedName>
        <fullName evidence="1">Aminoglycoside phosphotransferase family protein</fullName>
    </submittedName>
</protein>
<evidence type="ECO:0000313" key="2">
    <source>
        <dbReference type="EMBL" id="UON93149.1"/>
    </source>
</evidence>
<evidence type="ECO:0000313" key="4">
    <source>
        <dbReference type="Proteomes" id="UP001155145"/>
    </source>
</evidence>
<dbReference type="Proteomes" id="UP000829758">
    <property type="component" value="Chromosome"/>
</dbReference>
<dbReference type="SUPFAM" id="SSF56112">
    <property type="entry name" value="Protein kinase-like (PK-like)"/>
    <property type="match status" value="1"/>
</dbReference>
<dbReference type="GO" id="GO:0019748">
    <property type="term" value="P:secondary metabolic process"/>
    <property type="evidence" value="ECO:0007669"/>
    <property type="project" value="InterPro"/>
</dbReference>
<name>A0A9X1MA87_9MICC</name>
<evidence type="ECO:0000313" key="1">
    <source>
        <dbReference type="EMBL" id="MCC3273109.1"/>
    </source>
</evidence>
<dbReference type="GO" id="GO:0016773">
    <property type="term" value="F:phosphotransferase activity, alcohol group as acceptor"/>
    <property type="evidence" value="ECO:0007669"/>
    <property type="project" value="InterPro"/>
</dbReference>
<sequence length="329" mass="35318">MAPAVVVPDALRRRYLGSRAGRTWLQELPDRVEAGLAAFRLVPDPAAGGQAWHGHGALVLPVLSTAGSPAVLKLPFPHPEAATEAAALQLWNGRGAVRLLDQDAAGTCLVLERLNPERTLLDVDLPEAVRIWGSLVRVLSLPETESPQWAAIPSLAERAEQLSDELPADWDALDRPFERWLLEAALEVCQTRGAVGRRSAADVLVHADLHYANVLARPGAGGDYAAIDPQAVFGEPEYAVAPMLWNRLQDLDPEAPEDALLARLEGLCAAAGLDRSAAVDWSILREVANALEYVRLGLRADAARSVWVASALSGRRHPGLPAVRDLPAP</sequence>
<accession>A0A9X1MA87</accession>
<dbReference type="Pfam" id="PF04655">
    <property type="entry name" value="APH_6_hur"/>
    <property type="match status" value="1"/>
</dbReference>
<dbReference type="Proteomes" id="UP001155145">
    <property type="component" value="Unassembled WGS sequence"/>
</dbReference>
<dbReference type="AlphaFoldDB" id="A0A9X1MA87"/>
<keyword evidence="3" id="KW-1185">Reference proteome</keyword>